<feature type="region of interest" description="Disordered" evidence="1">
    <location>
        <begin position="1"/>
        <end position="20"/>
    </location>
</feature>
<dbReference type="EMBL" id="BEZZ01086016">
    <property type="protein sequence ID" value="GCC42772.1"/>
    <property type="molecule type" value="Genomic_DNA"/>
</dbReference>
<feature type="region of interest" description="Disordered" evidence="1">
    <location>
        <begin position="58"/>
        <end position="79"/>
    </location>
</feature>
<dbReference type="Proteomes" id="UP000287033">
    <property type="component" value="Unassembled WGS sequence"/>
</dbReference>
<reference evidence="2 3" key="1">
    <citation type="journal article" date="2018" name="Nat. Ecol. Evol.">
        <title>Shark genomes provide insights into elasmobranch evolution and the origin of vertebrates.</title>
        <authorList>
            <person name="Hara Y"/>
            <person name="Yamaguchi K"/>
            <person name="Onimaru K"/>
            <person name="Kadota M"/>
            <person name="Koyanagi M"/>
            <person name="Keeley SD"/>
            <person name="Tatsumi K"/>
            <person name="Tanaka K"/>
            <person name="Motone F"/>
            <person name="Kageyama Y"/>
            <person name="Nozu R"/>
            <person name="Adachi N"/>
            <person name="Nishimura O"/>
            <person name="Nakagawa R"/>
            <person name="Tanegashima C"/>
            <person name="Kiyatake I"/>
            <person name="Matsumoto R"/>
            <person name="Murakumo K"/>
            <person name="Nishida K"/>
            <person name="Terakita A"/>
            <person name="Kuratani S"/>
            <person name="Sato K"/>
            <person name="Hyodo S Kuraku.S."/>
        </authorList>
    </citation>
    <scope>NUCLEOTIDE SEQUENCE [LARGE SCALE GENOMIC DNA]</scope>
</reference>
<accession>A0A401TJD8</accession>
<evidence type="ECO:0000256" key="1">
    <source>
        <dbReference type="SAM" id="MobiDB-lite"/>
    </source>
</evidence>
<proteinExistence type="predicted"/>
<dbReference type="OrthoDB" id="6149831at2759"/>
<keyword evidence="3" id="KW-1185">Reference proteome</keyword>
<feature type="non-terminal residue" evidence="2">
    <location>
        <position position="79"/>
    </location>
</feature>
<evidence type="ECO:0000313" key="3">
    <source>
        <dbReference type="Proteomes" id="UP000287033"/>
    </source>
</evidence>
<protein>
    <submittedName>
        <fullName evidence="2">Uncharacterized protein</fullName>
    </submittedName>
</protein>
<sequence length="79" mass="8114">MASGDELPQAGPAGSLSLSRSVEKALEEAANSGVLNLSNRKLREFPRAATNYDLSDLTQAGESGWGQGAGHLGDGGKGW</sequence>
<comment type="caution">
    <text evidence="2">The sequence shown here is derived from an EMBL/GenBank/DDBJ whole genome shotgun (WGS) entry which is preliminary data.</text>
</comment>
<dbReference type="STRING" id="137246.A0A401TJD8"/>
<feature type="compositionally biased region" description="Gly residues" evidence="1">
    <location>
        <begin position="63"/>
        <end position="79"/>
    </location>
</feature>
<dbReference type="AlphaFoldDB" id="A0A401TJD8"/>
<name>A0A401TJD8_CHIPU</name>
<evidence type="ECO:0000313" key="2">
    <source>
        <dbReference type="EMBL" id="GCC42772.1"/>
    </source>
</evidence>
<gene>
    <name evidence="2" type="ORF">chiPu_0026720</name>
</gene>
<organism evidence="2 3">
    <name type="scientific">Chiloscyllium punctatum</name>
    <name type="common">Brownbanded bambooshark</name>
    <name type="synonym">Hemiscyllium punctatum</name>
    <dbReference type="NCBI Taxonomy" id="137246"/>
    <lineage>
        <taxon>Eukaryota</taxon>
        <taxon>Metazoa</taxon>
        <taxon>Chordata</taxon>
        <taxon>Craniata</taxon>
        <taxon>Vertebrata</taxon>
        <taxon>Chondrichthyes</taxon>
        <taxon>Elasmobranchii</taxon>
        <taxon>Galeomorphii</taxon>
        <taxon>Galeoidea</taxon>
        <taxon>Orectolobiformes</taxon>
        <taxon>Hemiscylliidae</taxon>
        <taxon>Chiloscyllium</taxon>
    </lineage>
</organism>